<dbReference type="GeneID" id="101846575"/>
<dbReference type="PANTHER" id="PTHR46223:SF3">
    <property type="entry name" value="HISTONE-LYSINE N-METHYLTRANSFERASE SET-23"/>
    <property type="match status" value="1"/>
</dbReference>
<dbReference type="PROSITE" id="PS50868">
    <property type="entry name" value="POST_SET"/>
    <property type="match status" value="1"/>
</dbReference>
<feature type="domain" description="Post-SET" evidence="11">
    <location>
        <begin position="386"/>
        <end position="402"/>
    </location>
</feature>
<evidence type="ECO:0000313" key="12">
    <source>
        <dbReference type="Proteomes" id="UP000694888"/>
    </source>
</evidence>
<keyword evidence="5" id="KW-0949">S-adenosyl-L-methionine</keyword>
<keyword evidence="2" id="KW-0158">Chromosome</keyword>
<protein>
    <submittedName>
        <fullName evidence="13">Histone-lysine N-methyltransferase SETMAR</fullName>
    </submittedName>
</protein>
<accession>A0ABM0JM81</accession>
<dbReference type="InterPro" id="IPR007728">
    <property type="entry name" value="Pre-SET_dom"/>
</dbReference>
<dbReference type="PROSITE" id="PS50280">
    <property type="entry name" value="SET"/>
    <property type="match status" value="1"/>
</dbReference>
<dbReference type="Proteomes" id="UP000694888">
    <property type="component" value="Unplaced"/>
</dbReference>
<keyword evidence="4" id="KW-0808">Transferase</keyword>
<comment type="subcellular location">
    <subcellularLocation>
        <location evidence="1">Chromosome</location>
    </subcellularLocation>
</comment>
<dbReference type="PANTHER" id="PTHR46223">
    <property type="entry name" value="HISTONE-LYSINE N-METHYLTRANSFERASE SUV39H"/>
    <property type="match status" value="1"/>
</dbReference>
<evidence type="ECO:0000259" key="9">
    <source>
        <dbReference type="PROSITE" id="PS50280"/>
    </source>
</evidence>
<dbReference type="InterPro" id="IPR001214">
    <property type="entry name" value="SET_dom"/>
</dbReference>
<evidence type="ECO:0000256" key="8">
    <source>
        <dbReference type="SAM" id="MobiDB-lite"/>
    </source>
</evidence>
<feature type="domain" description="SET" evidence="9">
    <location>
        <begin position="131"/>
        <end position="260"/>
    </location>
</feature>
<dbReference type="InterPro" id="IPR003616">
    <property type="entry name" value="Post-SET_dom"/>
</dbReference>
<dbReference type="SMART" id="SM00317">
    <property type="entry name" value="SET"/>
    <property type="match status" value="1"/>
</dbReference>
<dbReference type="PROSITE" id="PS50867">
    <property type="entry name" value="PRE_SET"/>
    <property type="match status" value="1"/>
</dbReference>
<dbReference type="Gene3D" id="2.170.270.10">
    <property type="entry name" value="SET domain"/>
    <property type="match status" value="1"/>
</dbReference>
<evidence type="ECO:0000313" key="13">
    <source>
        <dbReference type="RefSeq" id="XP_005096981.1"/>
    </source>
</evidence>
<keyword evidence="7" id="KW-0862">Zinc</keyword>
<dbReference type="InterPro" id="IPR046341">
    <property type="entry name" value="SET_dom_sf"/>
</dbReference>
<reference evidence="13" key="1">
    <citation type="submission" date="2025-08" db="UniProtKB">
        <authorList>
            <consortium name="RefSeq"/>
        </authorList>
    </citation>
    <scope>IDENTIFICATION</scope>
</reference>
<dbReference type="RefSeq" id="XP_005096981.1">
    <property type="nucleotide sequence ID" value="XM_005096924.3"/>
</dbReference>
<evidence type="ECO:0000256" key="2">
    <source>
        <dbReference type="ARBA" id="ARBA00022454"/>
    </source>
</evidence>
<organism evidence="12 13">
    <name type="scientific">Aplysia californica</name>
    <name type="common">California sea hare</name>
    <dbReference type="NCBI Taxonomy" id="6500"/>
    <lineage>
        <taxon>Eukaryota</taxon>
        <taxon>Metazoa</taxon>
        <taxon>Spiralia</taxon>
        <taxon>Lophotrochozoa</taxon>
        <taxon>Mollusca</taxon>
        <taxon>Gastropoda</taxon>
        <taxon>Heterobranchia</taxon>
        <taxon>Euthyneura</taxon>
        <taxon>Tectipleura</taxon>
        <taxon>Aplysiida</taxon>
        <taxon>Aplysioidea</taxon>
        <taxon>Aplysiidae</taxon>
        <taxon>Aplysia</taxon>
    </lineage>
</organism>
<feature type="domain" description="Pre-SET" evidence="10">
    <location>
        <begin position="65"/>
        <end position="128"/>
    </location>
</feature>
<evidence type="ECO:0000256" key="3">
    <source>
        <dbReference type="ARBA" id="ARBA00022603"/>
    </source>
</evidence>
<keyword evidence="6" id="KW-0479">Metal-binding</keyword>
<gene>
    <name evidence="13" type="primary">LOC101846575</name>
</gene>
<keyword evidence="12" id="KW-1185">Reference proteome</keyword>
<sequence>MDKEIYDLSGGVENQVVLLCRISNKRSSSHESVNKLSFNCWDFEYIKTNIPGAGCEADLFSEQYAGCSCEGTCSSHSCSCLQRFGSPYTKNGKICMNKQNSELSKPVLECGNSCKCGTDCPSRVVQKGVTRSFCVFPTGQKGFGLKLPEGLCDNKIPAFTFVCEYAGEVIGHQEAKKRVLENEKGKKDNYIIALREHVGAQEKCTYFDPSKLGNAGRFINHSCDPNLIMVPVRVNHSVPRLALFARRDIMAGEEFTFDYSGKSTFFSTSLKEATLSNSTGTHIGLTLNEPNVDSRTVDEPPVKKSKLCSPSSLEPEDVEDVYNNTEGSGVAAVSLSVQKPGDPSPLLHCSRTVEVSAVPGSSSNTCSEVDSPKQADTFVDSENSGHFKLCFCGSENCQKYLPFDERLLSDEY</sequence>
<evidence type="ECO:0000259" key="10">
    <source>
        <dbReference type="PROSITE" id="PS50867"/>
    </source>
</evidence>
<feature type="region of interest" description="Disordered" evidence="8">
    <location>
        <begin position="290"/>
        <end position="316"/>
    </location>
</feature>
<evidence type="ECO:0000256" key="4">
    <source>
        <dbReference type="ARBA" id="ARBA00022679"/>
    </source>
</evidence>
<evidence type="ECO:0000256" key="6">
    <source>
        <dbReference type="ARBA" id="ARBA00022723"/>
    </source>
</evidence>
<evidence type="ECO:0000256" key="5">
    <source>
        <dbReference type="ARBA" id="ARBA00022691"/>
    </source>
</evidence>
<dbReference type="InterPro" id="IPR050973">
    <property type="entry name" value="H3K9_Histone-Lys_N-MTase"/>
</dbReference>
<proteinExistence type="predicted"/>
<evidence type="ECO:0000256" key="1">
    <source>
        <dbReference type="ARBA" id="ARBA00004286"/>
    </source>
</evidence>
<evidence type="ECO:0000256" key="7">
    <source>
        <dbReference type="ARBA" id="ARBA00022833"/>
    </source>
</evidence>
<dbReference type="Pfam" id="PF05033">
    <property type="entry name" value="Pre-SET"/>
    <property type="match status" value="1"/>
</dbReference>
<evidence type="ECO:0000259" key="11">
    <source>
        <dbReference type="PROSITE" id="PS50868"/>
    </source>
</evidence>
<dbReference type="SUPFAM" id="SSF82199">
    <property type="entry name" value="SET domain"/>
    <property type="match status" value="1"/>
</dbReference>
<name>A0ABM0JM81_APLCA</name>
<dbReference type="Pfam" id="PF00856">
    <property type="entry name" value="SET"/>
    <property type="match status" value="1"/>
</dbReference>
<keyword evidence="3" id="KW-0489">Methyltransferase</keyword>